<dbReference type="PANTHER" id="PTHR30558:SF15">
    <property type="entry name" value="BIOPOLYMER TRANSPORT PROTEIN EXBD1"/>
    <property type="match status" value="1"/>
</dbReference>
<evidence type="ECO:0000256" key="2">
    <source>
        <dbReference type="ARBA" id="ARBA00005811"/>
    </source>
</evidence>
<keyword evidence="7" id="KW-0653">Protein transport</keyword>
<evidence type="ECO:0000256" key="6">
    <source>
        <dbReference type="ARBA" id="ARBA00023136"/>
    </source>
</evidence>
<reference evidence="9 10" key="1">
    <citation type="submission" date="2022-01" db="EMBL/GenBank/DDBJ databases">
        <title>Whole genome-based taxonomy of the Shewanellaceae.</title>
        <authorList>
            <person name="Martin-Rodriguez A.J."/>
        </authorList>
    </citation>
    <scope>NUCLEOTIDE SEQUENCE [LARGE SCALE GENOMIC DNA]</scope>
    <source>
        <strain evidence="9 10">DSM 21332</strain>
    </source>
</reference>
<evidence type="ECO:0000313" key="9">
    <source>
        <dbReference type="EMBL" id="MCL2913821.1"/>
    </source>
</evidence>
<comment type="similarity">
    <text evidence="2 7">Belongs to the ExbD/TolR family.</text>
</comment>
<dbReference type="InterPro" id="IPR003400">
    <property type="entry name" value="ExbD"/>
</dbReference>
<organism evidence="9 10">
    <name type="scientific">Shewanella corallii</name>
    <dbReference type="NCBI Taxonomy" id="560080"/>
    <lineage>
        <taxon>Bacteria</taxon>
        <taxon>Pseudomonadati</taxon>
        <taxon>Pseudomonadota</taxon>
        <taxon>Gammaproteobacteria</taxon>
        <taxon>Alteromonadales</taxon>
        <taxon>Shewanellaceae</taxon>
        <taxon>Shewanella</taxon>
    </lineage>
</organism>
<dbReference type="PANTHER" id="PTHR30558">
    <property type="entry name" value="EXBD MEMBRANE COMPONENT OF PMF-DRIVEN MACROMOLECULE IMPORT SYSTEM"/>
    <property type="match status" value="1"/>
</dbReference>
<evidence type="ECO:0000256" key="5">
    <source>
        <dbReference type="ARBA" id="ARBA00022989"/>
    </source>
</evidence>
<comment type="caution">
    <text evidence="9">The sequence shown here is derived from an EMBL/GenBank/DDBJ whole genome shotgun (WGS) entry which is preliminary data.</text>
</comment>
<evidence type="ECO:0000256" key="7">
    <source>
        <dbReference type="RuleBase" id="RU003879"/>
    </source>
</evidence>
<dbReference type="Proteomes" id="UP001202831">
    <property type="component" value="Unassembled WGS sequence"/>
</dbReference>
<keyword evidence="5 8" id="KW-1133">Transmembrane helix</keyword>
<keyword evidence="3" id="KW-1003">Cell membrane</keyword>
<keyword evidence="6 8" id="KW-0472">Membrane</keyword>
<name>A0ABT0N5V2_9GAMM</name>
<evidence type="ECO:0000256" key="4">
    <source>
        <dbReference type="ARBA" id="ARBA00022692"/>
    </source>
</evidence>
<dbReference type="Pfam" id="PF02472">
    <property type="entry name" value="ExbD"/>
    <property type="match status" value="1"/>
</dbReference>
<dbReference type="RefSeq" id="WP_248935408.1">
    <property type="nucleotide sequence ID" value="NZ_JAKIKT010000002.1"/>
</dbReference>
<evidence type="ECO:0000256" key="3">
    <source>
        <dbReference type="ARBA" id="ARBA00022475"/>
    </source>
</evidence>
<proteinExistence type="inferred from homology"/>
<sequence>MIHLPQAEQELDVGVDMTALIDIIFIMLVFFMLTANVRLQALPVDVPTHGGESTQTITRTDSISINVMTDSPYWALDGERLHDFKVFEQQLLERVKSNPSATLIVAADKQADVQHLMRLLALLQAQSISQTQILMEP</sequence>
<evidence type="ECO:0000256" key="1">
    <source>
        <dbReference type="ARBA" id="ARBA00004162"/>
    </source>
</evidence>
<keyword evidence="10" id="KW-1185">Reference proteome</keyword>
<comment type="subcellular location">
    <subcellularLocation>
        <location evidence="1">Cell membrane</location>
        <topology evidence="1">Single-pass membrane protein</topology>
    </subcellularLocation>
    <subcellularLocation>
        <location evidence="7">Cell membrane</location>
        <topology evidence="7">Single-pass type II membrane protein</topology>
    </subcellularLocation>
</comment>
<evidence type="ECO:0000256" key="8">
    <source>
        <dbReference type="SAM" id="Phobius"/>
    </source>
</evidence>
<protein>
    <submittedName>
        <fullName evidence="9">Biopolymer transporter ExbD</fullName>
    </submittedName>
</protein>
<evidence type="ECO:0000313" key="10">
    <source>
        <dbReference type="Proteomes" id="UP001202831"/>
    </source>
</evidence>
<keyword evidence="7" id="KW-0813">Transport</keyword>
<feature type="transmembrane region" description="Helical" evidence="8">
    <location>
        <begin position="13"/>
        <end position="33"/>
    </location>
</feature>
<keyword evidence="4 7" id="KW-0812">Transmembrane</keyword>
<gene>
    <name evidence="9" type="ORF">L2725_08445</name>
</gene>
<dbReference type="EMBL" id="JAKIKT010000002">
    <property type="protein sequence ID" value="MCL2913821.1"/>
    <property type="molecule type" value="Genomic_DNA"/>
</dbReference>
<accession>A0ABT0N5V2</accession>